<protein>
    <submittedName>
        <fullName evidence="2">Uncharacterized protein</fullName>
    </submittedName>
</protein>
<evidence type="ECO:0000256" key="1">
    <source>
        <dbReference type="SAM" id="SignalP"/>
    </source>
</evidence>
<sequence>MKKIFHASIVILILLISSTANAEPTATKVPNATANSVELVDKTNSKIPVTDNISSVIETSWSSVYYDFYGEPGHNFTVTWQKLVNGKYVTQQVWADNFDEKGQRPGSWAQGANTSWKVLLEDSDNESSATYTYTIGN</sequence>
<proteinExistence type="predicted"/>
<accession>A0A7Y6ERW9</accession>
<gene>
    <name evidence="2" type="ORF">HP552_03590</name>
</gene>
<dbReference type="Proteomes" id="UP000526125">
    <property type="component" value="Unassembled WGS sequence"/>
</dbReference>
<organism evidence="2 3">
    <name type="scientific">Paenibacillus xylanilyticus</name>
    <dbReference type="NCBI Taxonomy" id="248903"/>
    <lineage>
        <taxon>Bacteria</taxon>
        <taxon>Bacillati</taxon>
        <taxon>Bacillota</taxon>
        <taxon>Bacilli</taxon>
        <taxon>Bacillales</taxon>
        <taxon>Paenibacillaceae</taxon>
        <taxon>Paenibacillus</taxon>
    </lineage>
</organism>
<dbReference type="RefSeq" id="WP_175394269.1">
    <property type="nucleotide sequence ID" value="NZ_JABMCB010000142.1"/>
</dbReference>
<feature type="chain" id="PRO_5031492644" evidence="1">
    <location>
        <begin position="23"/>
        <end position="137"/>
    </location>
</feature>
<comment type="caution">
    <text evidence="2">The sequence shown here is derived from an EMBL/GenBank/DDBJ whole genome shotgun (WGS) entry which is preliminary data.</text>
</comment>
<name>A0A7Y6ERW9_9BACL</name>
<dbReference type="AlphaFoldDB" id="A0A7Y6ERW9"/>
<dbReference type="EMBL" id="JABMCB010000142">
    <property type="protein sequence ID" value="NUU74347.1"/>
    <property type="molecule type" value="Genomic_DNA"/>
</dbReference>
<keyword evidence="1" id="KW-0732">Signal</keyword>
<feature type="signal peptide" evidence="1">
    <location>
        <begin position="1"/>
        <end position="22"/>
    </location>
</feature>
<evidence type="ECO:0000313" key="2">
    <source>
        <dbReference type="EMBL" id="NUU74347.1"/>
    </source>
</evidence>
<keyword evidence="3" id="KW-1185">Reference proteome</keyword>
<reference evidence="2 3" key="1">
    <citation type="submission" date="2020-05" db="EMBL/GenBank/DDBJ databases">
        <title>Genome Sequencing of Type Strains.</title>
        <authorList>
            <person name="Lemaire J.F."/>
            <person name="Inderbitzin P."/>
            <person name="Gregorio O.A."/>
            <person name="Collins S.B."/>
            <person name="Wespe N."/>
            <person name="Knight-Connoni V."/>
        </authorList>
    </citation>
    <scope>NUCLEOTIDE SEQUENCE [LARGE SCALE GENOMIC DNA]</scope>
    <source>
        <strain evidence="2 3">LMG 21957</strain>
    </source>
</reference>
<evidence type="ECO:0000313" key="3">
    <source>
        <dbReference type="Proteomes" id="UP000526125"/>
    </source>
</evidence>